<dbReference type="KEGG" id="marz:MARA_21050"/>
<dbReference type="Proteomes" id="UP000467428">
    <property type="component" value="Chromosome"/>
</dbReference>
<protein>
    <submittedName>
        <fullName evidence="1">Uncharacterized protein</fullName>
    </submittedName>
</protein>
<keyword evidence="2" id="KW-1185">Reference proteome</keyword>
<name>A0A7I7RVP8_9MYCO</name>
<dbReference type="EMBL" id="AP022593">
    <property type="protein sequence ID" value="BBY48637.1"/>
    <property type="molecule type" value="Genomic_DNA"/>
</dbReference>
<sequence>MESSHVAGRAAIGTLVGFAIALSMASGAGAEPEDVVDPGLPAPVVAPVTADDADPAAVLACSQFAEVLTATATYYGDFADALETYEHPDYNDPATSASNVTARTALRQGAGVTMSAANTPGLAPQIAEPMRSWSWGATKLLVKMGVRGGRETLNTTADDMNTDASNVQAACATAGTHA</sequence>
<proteinExistence type="predicted"/>
<evidence type="ECO:0000313" key="2">
    <source>
        <dbReference type="Proteomes" id="UP000467428"/>
    </source>
</evidence>
<geneLocation type="plasmid" evidence="2">
    <name>pjcm18538 dna</name>
</geneLocation>
<gene>
    <name evidence="1" type="ORF">MARA_21050</name>
</gene>
<dbReference type="AlphaFoldDB" id="A0A7I7RVP8"/>
<reference evidence="1 2" key="1">
    <citation type="journal article" date="2019" name="Emerg. Microbes Infect.">
        <title>Comprehensive subspecies identification of 175 nontuberculous mycobacteria species based on 7547 genomic profiles.</title>
        <authorList>
            <person name="Matsumoto Y."/>
            <person name="Kinjo T."/>
            <person name="Motooka D."/>
            <person name="Nabeya D."/>
            <person name="Jung N."/>
            <person name="Uechi K."/>
            <person name="Horii T."/>
            <person name="Iida T."/>
            <person name="Fujita J."/>
            <person name="Nakamura S."/>
        </authorList>
    </citation>
    <scope>NUCLEOTIDE SEQUENCE [LARGE SCALE GENOMIC DNA]</scope>
    <source>
        <strain evidence="1 2">JCM 18538</strain>
    </source>
</reference>
<dbReference type="RefSeq" id="WP_163918390.1">
    <property type="nucleotide sequence ID" value="NZ_AP022593.1"/>
</dbReference>
<accession>A0A7I7RVP8</accession>
<organism evidence="1 2">
    <name type="scientific">Mycolicibacterium arabiense</name>
    <dbReference type="NCBI Taxonomy" id="1286181"/>
    <lineage>
        <taxon>Bacteria</taxon>
        <taxon>Bacillati</taxon>
        <taxon>Actinomycetota</taxon>
        <taxon>Actinomycetes</taxon>
        <taxon>Mycobacteriales</taxon>
        <taxon>Mycobacteriaceae</taxon>
        <taxon>Mycolicibacterium</taxon>
    </lineage>
</organism>
<evidence type="ECO:0000313" key="1">
    <source>
        <dbReference type="EMBL" id="BBY48637.1"/>
    </source>
</evidence>